<evidence type="ECO:0000313" key="1">
    <source>
        <dbReference type="EMBL" id="CAG8682182.1"/>
    </source>
</evidence>
<comment type="caution">
    <text evidence="1">The sequence shown here is derived from an EMBL/GenBank/DDBJ whole genome shotgun (WGS) entry which is preliminary data.</text>
</comment>
<dbReference type="OrthoDB" id="2421010at2759"/>
<name>A0A9N9HK09_9GLOM</name>
<reference evidence="1" key="1">
    <citation type="submission" date="2021-06" db="EMBL/GenBank/DDBJ databases">
        <authorList>
            <person name="Kallberg Y."/>
            <person name="Tangrot J."/>
            <person name="Rosling A."/>
        </authorList>
    </citation>
    <scope>NUCLEOTIDE SEQUENCE</scope>
    <source>
        <strain evidence="1">CL551</strain>
    </source>
</reference>
<proteinExistence type="predicted"/>
<dbReference type="Proteomes" id="UP000789342">
    <property type="component" value="Unassembled WGS sequence"/>
</dbReference>
<dbReference type="AlphaFoldDB" id="A0A9N9HK09"/>
<accession>A0A9N9HK09</accession>
<organism evidence="1 2">
    <name type="scientific">Acaulospora morrowiae</name>
    <dbReference type="NCBI Taxonomy" id="94023"/>
    <lineage>
        <taxon>Eukaryota</taxon>
        <taxon>Fungi</taxon>
        <taxon>Fungi incertae sedis</taxon>
        <taxon>Mucoromycota</taxon>
        <taxon>Glomeromycotina</taxon>
        <taxon>Glomeromycetes</taxon>
        <taxon>Diversisporales</taxon>
        <taxon>Acaulosporaceae</taxon>
        <taxon>Acaulospora</taxon>
    </lineage>
</organism>
<dbReference type="InterPro" id="IPR011009">
    <property type="entry name" value="Kinase-like_dom_sf"/>
</dbReference>
<evidence type="ECO:0000313" key="2">
    <source>
        <dbReference type="Proteomes" id="UP000789342"/>
    </source>
</evidence>
<keyword evidence="2" id="KW-1185">Reference proteome</keyword>
<gene>
    <name evidence="1" type="ORF">AMORRO_LOCUS11298</name>
</gene>
<dbReference type="EMBL" id="CAJVPV010014075">
    <property type="protein sequence ID" value="CAG8682182.1"/>
    <property type="molecule type" value="Genomic_DNA"/>
</dbReference>
<sequence>MNFRNKFNKCPRCNKKKVLEYGKNSCTDCLSAKSLPVKSIKKKHDKCPGCSKKKILKYENNDLCSGCYSAQFQSVNSGNIHINNLIKATHKNNIQFRLEWIPFGDFTKVQKIAEGGFSKIFIASWKHGKVKSYNGGYFNRTGHKTVVLKILNDSQNINSEFIKEVNYTILLKPNQTPISVVLFNVMEYHKNK</sequence>
<protein>
    <submittedName>
        <fullName evidence="1">10631_t:CDS:1</fullName>
    </submittedName>
</protein>
<dbReference type="SUPFAM" id="SSF56112">
    <property type="entry name" value="Protein kinase-like (PK-like)"/>
    <property type="match status" value="1"/>
</dbReference>